<name>A0A9P0GQN7_PHACE</name>
<organism evidence="14 15">
    <name type="scientific">Phaedon cochleariae</name>
    <name type="common">Mustard beetle</name>
    <dbReference type="NCBI Taxonomy" id="80249"/>
    <lineage>
        <taxon>Eukaryota</taxon>
        <taxon>Metazoa</taxon>
        <taxon>Ecdysozoa</taxon>
        <taxon>Arthropoda</taxon>
        <taxon>Hexapoda</taxon>
        <taxon>Insecta</taxon>
        <taxon>Pterygota</taxon>
        <taxon>Neoptera</taxon>
        <taxon>Endopterygota</taxon>
        <taxon>Coleoptera</taxon>
        <taxon>Polyphaga</taxon>
        <taxon>Cucujiformia</taxon>
        <taxon>Chrysomeloidea</taxon>
        <taxon>Chrysomelidae</taxon>
        <taxon>Chrysomelinae</taxon>
        <taxon>Chrysomelini</taxon>
        <taxon>Phaedon</taxon>
    </lineage>
</organism>
<evidence type="ECO:0000256" key="5">
    <source>
        <dbReference type="ARBA" id="ARBA00022692"/>
    </source>
</evidence>
<feature type="transmembrane region" description="Helical" evidence="13">
    <location>
        <begin position="49"/>
        <end position="67"/>
    </location>
</feature>
<evidence type="ECO:0000256" key="12">
    <source>
        <dbReference type="RuleBase" id="RU000679"/>
    </source>
</evidence>
<keyword evidence="9 13" id="KW-0472">Membrane</keyword>
<comment type="similarity">
    <text evidence="2 12">Belongs to the amiloride-sensitive sodium channel (TC 1.A.6) family.</text>
</comment>
<evidence type="ECO:0000256" key="7">
    <source>
        <dbReference type="ARBA" id="ARBA00023053"/>
    </source>
</evidence>
<evidence type="ECO:0000256" key="13">
    <source>
        <dbReference type="SAM" id="Phobius"/>
    </source>
</evidence>
<dbReference type="AlphaFoldDB" id="A0A9P0GQN7"/>
<dbReference type="PANTHER" id="PTHR11690:SF237">
    <property type="entry name" value="PICKPOCKET 16-RELATED"/>
    <property type="match status" value="1"/>
</dbReference>
<evidence type="ECO:0000256" key="11">
    <source>
        <dbReference type="ARBA" id="ARBA00023303"/>
    </source>
</evidence>
<keyword evidence="8 12" id="KW-0406">Ion transport</keyword>
<keyword evidence="15" id="KW-1185">Reference proteome</keyword>
<dbReference type="Pfam" id="PF00858">
    <property type="entry name" value="ASC"/>
    <property type="match status" value="1"/>
</dbReference>
<feature type="non-terminal residue" evidence="14">
    <location>
        <position position="1"/>
    </location>
</feature>
<keyword evidence="11 12" id="KW-0407">Ion channel</keyword>
<keyword evidence="4 12" id="KW-0894">Sodium channel</keyword>
<evidence type="ECO:0000256" key="8">
    <source>
        <dbReference type="ARBA" id="ARBA00023065"/>
    </source>
</evidence>
<gene>
    <name evidence="14" type="ORF">PHAECO_LOCUS7094</name>
</gene>
<dbReference type="Proteomes" id="UP001153737">
    <property type="component" value="Chromosome 3"/>
</dbReference>
<dbReference type="PANTHER" id="PTHR11690">
    <property type="entry name" value="AMILORIDE-SENSITIVE SODIUM CHANNEL-RELATED"/>
    <property type="match status" value="1"/>
</dbReference>
<evidence type="ECO:0000256" key="2">
    <source>
        <dbReference type="ARBA" id="ARBA00007193"/>
    </source>
</evidence>
<evidence type="ECO:0000313" key="15">
    <source>
        <dbReference type="Proteomes" id="UP001153737"/>
    </source>
</evidence>
<evidence type="ECO:0000256" key="4">
    <source>
        <dbReference type="ARBA" id="ARBA00022461"/>
    </source>
</evidence>
<dbReference type="InterPro" id="IPR001873">
    <property type="entry name" value="ENaC"/>
</dbReference>
<keyword evidence="5 12" id="KW-0812">Transmembrane</keyword>
<sequence>MKISWTRRITPKFGRRSCRRIHSSAKKYCNETSLHGFRYLMKPSYGEKVFWSLVCIICTILCVLFIYNQMIRYQENRVTTTVRTTNFPIWEVPFPAVTICNSNVVYKNHTTQLVEILEHHDIPTEIINSYFANLSLVILNRKRSYDNFDHNDYIQVTNILEAEGFDT</sequence>
<evidence type="ECO:0000256" key="6">
    <source>
        <dbReference type="ARBA" id="ARBA00022989"/>
    </source>
</evidence>
<dbReference type="OrthoDB" id="6819496at2759"/>
<protein>
    <submittedName>
        <fullName evidence="14">Uncharacterized protein</fullName>
    </submittedName>
</protein>
<dbReference type="GO" id="GO:0015280">
    <property type="term" value="F:ligand-gated sodium channel activity"/>
    <property type="evidence" value="ECO:0007669"/>
    <property type="project" value="TreeGrafter"/>
</dbReference>
<proteinExistence type="inferred from homology"/>
<keyword evidence="3 12" id="KW-0813">Transport</keyword>
<comment type="subcellular location">
    <subcellularLocation>
        <location evidence="1">Membrane</location>
        <topology evidence="1">Multi-pass membrane protein</topology>
    </subcellularLocation>
</comment>
<evidence type="ECO:0000313" key="14">
    <source>
        <dbReference type="EMBL" id="CAH1160237.1"/>
    </source>
</evidence>
<dbReference type="GO" id="GO:0005886">
    <property type="term" value="C:plasma membrane"/>
    <property type="evidence" value="ECO:0007669"/>
    <property type="project" value="TreeGrafter"/>
</dbReference>
<reference evidence="14" key="2">
    <citation type="submission" date="2022-10" db="EMBL/GenBank/DDBJ databases">
        <authorList>
            <consortium name="ENA_rothamsted_submissions"/>
            <consortium name="culmorum"/>
            <person name="King R."/>
        </authorList>
    </citation>
    <scope>NUCLEOTIDE SEQUENCE</scope>
</reference>
<evidence type="ECO:0000256" key="3">
    <source>
        <dbReference type="ARBA" id="ARBA00022448"/>
    </source>
</evidence>
<evidence type="ECO:0000256" key="10">
    <source>
        <dbReference type="ARBA" id="ARBA00023201"/>
    </source>
</evidence>
<evidence type="ECO:0000256" key="1">
    <source>
        <dbReference type="ARBA" id="ARBA00004141"/>
    </source>
</evidence>
<accession>A0A9P0GQN7</accession>
<keyword evidence="10 12" id="KW-0739">Sodium transport</keyword>
<dbReference type="EMBL" id="OU896709">
    <property type="protein sequence ID" value="CAH1160237.1"/>
    <property type="molecule type" value="Genomic_DNA"/>
</dbReference>
<keyword evidence="6 13" id="KW-1133">Transmembrane helix</keyword>
<evidence type="ECO:0000256" key="9">
    <source>
        <dbReference type="ARBA" id="ARBA00023136"/>
    </source>
</evidence>
<keyword evidence="7" id="KW-0915">Sodium</keyword>
<reference evidence="14" key="1">
    <citation type="submission" date="2022-01" db="EMBL/GenBank/DDBJ databases">
        <authorList>
            <person name="King R."/>
        </authorList>
    </citation>
    <scope>NUCLEOTIDE SEQUENCE</scope>
</reference>